<dbReference type="EMBL" id="HF679131">
    <property type="protein sequence ID" value="CCU55394.1"/>
    <property type="molecule type" value="Genomic_DNA"/>
</dbReference>
<keyword evidence="2" id="KW-1185">Reference proteome</keyword>
<dbReference type="Proteomes" id="UP000792575">
    <property type="component" value="Genome"/>
</dbReference>
<accession>A0A916P0T3</accession>
<reference evidence="1" key="1">
    <citation type="journal article" date="2013" name="J. Virol.">
        <title>New Insights into the Evolution of Entomopoxvirinae from the Complete Genome Sequences of Four Entomopoxviruses Infecting Adoxophyes honmai, Choristoneura biennis, Choristoneura rosaceana, and Mythimna separata.</title>
        <authorList>
            <person name="Theze J."/>
            <person name="Takatsuka J."/>
            <person name="Li Z."/>
            <person name="Gallais J."/>
            <person name="Doucet D."/>
            <person name="Arif B."/>
            <person name="Nakai M."/>
            <person name="Herniou E.A."/>
        </authorList>
    </citation>
    <scope>NUCLEOTIDE SEQUENCE</scope>
    <source>
        <strain evidence="1">Tokyo</strain>
    </source>
</reference>
<evidence type="ECO:0000313" key="2">
    <source>
        <dbReference type="Proteomes" id="UP000792575"/>
    </source>
</evidence>
<name>A0A916P0T3_9POXV</name>
<dbReference type="GeneID" id="15614002"/>
<evidence type="ECO:0000313" key="1">
    <source>
        <dbReference type="EMBL" id="CCU55394.1"/>
    </source>
</evidence>
<protein>
    <submittedName>
        <fullName evidence="1">Thioredoxin</fullName>
    </submittedName>
</protein>
<organism evidence="1 2">
    <name type="scientific">Adoxophyes honmai entomopoxvirus 'L'</name>
    <dbReference type="NCBI Taxonomy" id="1293540"/>
    <lineage>
        <taxon>Viruses</taxon>
        <taxon>Varidnaviria</taxon>
        <taxon>Bamfordvirae</taxon>
        <taxon>Nucleocytoviricota</taxon>
        <taxon>Pokkesviricetes</taxon>
        <taxon>Chitovirales</taxon>
        <taxon>Poxviridae</taxon>
        <taxon>Entomopoxvirinae</taxon>
        <taxon>Betaentomopoxvirus</taxon>
        <taxon>Betaentomopoxvirus ahonmai</taxon>
    </lineage>
</organism>
<sequence>MTERLYYMPNLCNRCNKLNPENILVVDGTYRASYSDYVSLNEKLPKIKIESGGTSTPLKKLFIRNGHYK</sequence>
<gene>
    <name evidence="1" type="ORF">AHEV_073</name>
</gene>
<dbReference type="OrthoDB" id="24408at10239"/>
<proteinExistence type="predicted"/>
<dbReference type="RefSeq" id="YP_008003896.1">
    <property type="nucleotide sequence ID" value="NC_021247.1"/>
</dbReference>
<dbReference type="KEGG" id="vg:15614002"/>